<evidence type="ECO:0008006" key="4">
    <source>
        <dbReference type="Google" id="ProtNLM"/>
    </source>
</evidence>
<evidence type="ECO:0000313" key="2">
    <source>
        <dbReference type="EMBL" id="MBO8194960.1"/>
    </source>
</evidence>
<comment type="caution">
    <text evidence="2">The sequence shown here is derived from an EMBL/GenBank/DDBJ whole genome shotgun (WGS) entry which is preliminary data.</text>
</comment>
<keyword evidence="3" id="KW-1185">Reference proteome</keyword>
<organism evidence="2 3">
    <name type="scientific">Streptomyces oryzae</name>
    <dbReference type="NCBI Taxonomy" id="1434886"/>
    <lineage>
        <taxon>Bacteria</taxon>
        <taxon>Bacillati</taxon>
        <taxon>Actinomycetota</taxon>
        <taxon>Actinomycetes</taxon>
        <taxon>Kitasatosporales</taxon>
        <taxon>Streptomycetaceae</taxon>
        <taxon>Streptomyces</taxon>
    </lineage>
</organism>
<reference evidence="2 3" key="1">
    <citation type="submission" date="2020-11" db="EMBL/GenBank/DDBJ databases">
        <title>Streptomyces spirodelae sp. nov., isolated from duckweed.</title>
        <authorList>
            <person name="Saimee Y."/>
            <person name="Duangmal K."/>
        </authorList>
    </citation>
    <scope>NUCLEOTIDE SEQUENCE [LARGE SCALE GENOMIC DNA]</scope>
    <source>
        <strain evidence="2 3">S16-07</strain>
    </source>
</reference>
<dbReference type="Proteomes" id="UP001519064">
    <property type="component" value="Unassembled WGS sequence"/>
</dbReference>
<accession>A0ABS3XHR9</accession>
<keyword evidence="1" id="KW-1133">Transmembrane helix</keyword>
<dbReference type="EMBL" id="JADKMA010000157">
    <property type="protein sequence ID" value="MBO8194960.1"/>
    <property type="molecule type" value="Genomic_DNA"/>
</dbReference>
<sequence>MGLLLALVGAGLLAAVPAELEKNREYVTARPCPAGSRPDACKSTRTATVRGTQKESSGKSVHYWLLLTVEGSGDVRRVRMIGSAPVYNAVRTGDEVELTYWRGEIRTVRFGAAAQETKASPADDWRPWLAFGLLTLSFGLALLLIGWWLRYRHPVAAWAEAWPVTVGLVTAVVLGSVGMVAAMVVGDVRTACLVTMAGIPPAACLGGLYALWLRRRERRAADTSGIVPVRPAEKRCVAATVRGEVPYSVEGFGYLVIGDGRPAATPDPDGRVARRELPKALTVDHVRAVRPDDPDAWYSSYDFDGVVIECRDGGRPVLIATSRSDAPSILGALTAPSTST</sequence>
<evidence type="ECO:0000313" key="3">
    <source>
        <dbReference type="Proteomes" id="UP001519064"/>
    </source>
</evidence>
<evidence type="ECO:0000256" key="1">
    <source>
        <dbReference type="SAM" id="Phobius"/>
    </source>
</evidence>
<feature type="transmembrane region" description="Helical" evidence="1">
    <location>
        <begin position="191"/>
        <end position="212"/>
    </location>
</feature>
<proteinExistence type="predicted"/>
<gene>
    <name evidence="2" type="ORF">ITI46_25380</name>
</gene>
<name>A0ABS3XHR9_9ACTN</name>
<feature type="transmembrane region" description="Helical" evidence="1">
    <location>
        <begin position="161"/>
        <end position="185"/>
    </location>
</feature>
<keyword evidence="1" id="KW-0472">Membrane</keyword>
<feature type="transmembrane region" description="Helical" evidence="1">
    <location>
        <begin position="128"/>
        <end position="149"/>
    </location>
</feature>
<keyword evidence="1" id="KW-0812">Transmembrane</keyword>
<protein>
    <recommendedName>
        <fullName evidence="4">DUF3592 domain-containing protein</fullName>
    </recommendedName>
</protein>